<dbReference type="NCBIfam" id="TIGR02243">
    <property type="entry name" value="putative baseplate assembly protein"/>
    <property type="match status" value="1"/>
</dbReference>
<sequence>MSCCSACGQHACACGCGPLTRTPLSLYNRPGLDSLSYRVGRYADFRATMQADLSDASLPALSGLRTREADDPSIALLDTWAVGAEVLSFYQERIANEGFLRTATERRSVLELGRLVDYRLRPGVAASVYLSYTIDQNSGPVTLSAGSRAQSVPAPGEQMQTFETAEPLDARYEWNAIKARKTQPVEISVDTIAGLDTIWISGINNNLKTGDRLLFLFGEDLAGGVQAIRLVRAVETDAQNQRSKILLQALEDATVQIVAAATKAIGALEFSSDGSNRDFWLGRIEKIRADLLLGGSNWGSSNELIGHYVSDFNQDNNPAAVTQFLNDVKAAFGISSPSSSGGGFQFLFDALIAPPTLQPANRFQLVRDAATALGVSSDTRPQMLLQFEPRLRDTFYQAWTSVSYGNPSPALKGVFAMRVTASLFGYNAPKQITLTQVPKDGGGTTTTTGYTDWTIDEAADVLSLDNAYDGVLAGGYVAIQRHSNDGMQEIETTVAQVQRASVHPRTDYGMSSKTTEITLVDTGKGTTVGGAVQPPIWSVPTWDVIRSATVFAQSEALTLAEQVLTEPVGAPDSSDTAPRQTQDDATHLTLDSVVDGLKSGRWVIVEGQRVDVPGTDAVTAAELVMIAAVEQSQNKRLSGDTVHSTLVLANQGLAYRYRRDSVVVHANVVRATHGETRNEVIGNGNGAAPMQTFTLKQSPLTYVSAPTVDGVQSTLSVSVNDVLWHEVRNLAFAGSAERSFVTNTDNDGKTSVTFGDGAHGARLPTGVENVKAVYRNGIGVAGNVRAGQVTLVTTKPLGVKDVINPLGASGGADPESRDQARRNVPISVSALDRLVSVSDYAEFARSFGGVGKASAVKSGAQVLVTIAGAADAPIDPSSDLYRNLLQAFQRYGDPALPVDLSVRELLALRVSAKVGLAPDQQWEAVEPLVRAAVLDRFGFERRELAQNVYRSELIACVQAVRGVAYVTVDLFSSFDRETLLLGFEGRDKPNNGLERSDAPSLNAAMLKQKLPLNEVLEAFIPVLPTRRDPDDPLTILPAQLAYLLPDIPDTLLLQEAT</sequence>
<proteinExistence type="predicted"/>
<protein>
    <submittedName>
        <fullName evidence="1">Putative baseplate assembly protein</fullName>
    </submittedName>
</protein>
<reference evidence="1 2" key="1">
    <citation type="submission" date="2018-12" db="EMBL/GenBank/DDBJ databases">
        <title>Dyella dinghuensis sp. nov. DHOA06 and Dyella choica sp. nov. 4M-K27, isolated from forest soil.</title>
        <authorList>
            <person name="Qiu L.-H."/>
            <person name="Gao Z.-H."/>
        </authorList>
    </citation>
    <scope>NUCLEOTIDE SEQUENCE [LARGE SCALE GENOMIC DNA]</scope>
    <source>
        <strain evidence="1 2">4M-K27</strain>
    </source>
</reference>
<comment type="caution">
    <text evidence="1">The sequence shown here is derived from an EMBL/GenBank/DDBJ whole genome shotgun (WGS) entry which is preliminary data.</text>
</comment>
<organism evidence="1 2">
    <name type="scientific">Dyella choica</name>
    <dbReference type="NCBI Taxonomy" id="1927959"/>
    <lineage>
        <taxon>Bacteria</taxon>
        <taxon>Pseudomonadati</taxon>
        <taxon>Pseudomonadota</taxon>
        <taxon>Gammaproteobacteria</taxon>
        <taxon>Lysobacterales</taxon>
        <taxon>Rhodanobacteraceae</taxon>
        <taxon>Dyella</taxon>
    </lineage>
</organism>
<dbReference type="Proteomes" id="UP000274358">
    <property type="component" value="Unassembled WGS sequence"/>
</dbReference>
<dbReference type="RefSeq" id="WP_126683379.1">
    <property type="nucleotide sequence ID" value="NZ_RYYV01000002.1"/>
</dbReference>
<evidence type="ECO:0000313" key="2">
    <source>
        <dbReference type="Proteomes" id="UP000274358"/>
    </source>
</evidence>
<dbReference type="AlphaFoldDB" id="A0A432MAY1"/>
<dbReference type="InterPro" id="IPR011749">
    <property type="entry name" value="CHP02243"/>
</dbReference>
<gene>
    <name evidence="1" type="ORF">EKH80_03735</name>
</gene>
<evidence type="ECO:0000313" key="1">
    <source>
        <dbReference type="EMBL" id="RUL78922.1"/>
    </source>
</evidence>
<dbReference type="OrthoDB" id="266253at2"/>
<dbReference type="EMBL" id="RYYV01000002">
    <property type="protein sequence ID" value="RUL78922.1"/>
    <property type="molecule type" value="Genomic_DNA"/>
</dbReference>
<accession>A0A432MAY1</accession>
<keyword evidence="2" id="KW-1185">Reference proteome</keyword>
<name>A0A432MAY1_9GAMM</name>